<dbReference type="EMBL" id="CP099547">
    <property type="protein sequence ID" value="USR78682.1"/>
    <property type="molecule type" value="Genomic_DNA"/>
</dbReference>
<evidence type="ECO:0000313" key="2">
    <source>
        <dbReference type="Proteomes" id="UP001056109"/>
    </source>
</evidence>
<sequence length="213" mass="23169">MPNRLALARDVLKQAEIHTGVRSVTPYDNDESVYRVPHYLSAVFPHGINYGSVIELSGSLAVCMLVGGIIAEYGGWVAHVGIPEWSWDVALKSGIRTEKCIAITDVKHELNAVLSSLIDGCSVVIVSSSLVPKKYQRTLERKARSRRCVVVSWGSWQGSSQHIDATIREIHGSVLREATGITEIGPICGIDYEITSRAGSTCVNFSKKGWCGA</sequence>
<evidence type="ECO:0000313" key="1">
    <source>
        <dbReference type="EMBL" id="USR78682.1"/>
    </source>
</evidence>
<accession>A0ABY5AF58</accession>
<gene>
    <name evidence="1" type="ORF">NG665_04625</name>
</gene>
<dbReference type="RefSeq" id="WP_252672497.1">
    <property type="nucleotide sequence ID" value="NZ_CP099547.1"/>
</dbReference>
<keyword evidence="2" id="KW-1185">Reference proteome</keyword>
<organism evidence="1 2">
    <name type="scientific">Arcanobacterium pinnipediorum</name>
    <dbReference type="NCBI Taxonomy" id="1503041"/>
    <lineage>
        <taxon>Bacteria</taxon>
        <taxon>Bacillati</taxon>
        <taxon>Actinomycetota</taxon>
        <taxon>Actinomycetes</taxon>
        <taxon>Actinomycetales</taxon>
        <taxon>Actinomycetaceae</taxon>
        <taxon>Arcanobacterium</taxon>
    </lineage>
</organism>
<proteinExistence type="predicted"/>
<reference evidence="1" key="1">
    <citation type="submission" date="2022-06" db="EMBL/GenBank/DDBJ databases">
        <title>Complete Genome Sequence of Arcanobacterium pinnipediorum strain DSM 28752 isolated from a harbour seal.</title>
        <authorList>
            <person name="Borowiak M."/>
            <person name="Kreitlow A."/>
            <person name="Alssahen M."/>
            <person name="Malorny B."/>
            <person name="Laemmler C."/>
            <person name="Prenger-Berninghoff E."/>
            <person name="Siebert U."/>
            <person name="Ploetz M."/>
            <person name="Abdulmawjood A."/>
        </authorList>
    </citation>
    <scope>NUCLEOTIDE SEQUENCE</scope>
    <source>
        <strain evidence="1">DSM 28752</strain>
    </source>
</reference>
<dbReference type="Proteomes" id="UP001056109">
    <property type="component" value="Chromosome"/>
</dbReference>
<protein>
    <recommendedName>
        <fullName evidence="3">Protein ImuA</fullName>
    </recommendedName>
</protein>
<evidence type="ECO:0008006" key="3">
    <source>
        <dbReference type="Google" id="ProtNLM"/>
    </source>
</evidence>
<name>A0ABY5AF58_9ACTO</name>